<feature type="chain" id="PRO_5003981726" evidence="1">
    <location>
        <begin position="19"/>
        <end position="210"/>
    </location>
</feature>
<dbReference type="AlphaFoldDB" id="L7M8H6"/>
<proteinExistence type="evidence at transcript level"/>
<evidence type="ECO:0000313" key="2">
    <source>
        <dbReference type="EMBL" id="JAA60571.1"/>
    </source>
</evidence>
<protein>
    <submittedName>
        <fullName evidence="2">Putative metastriate one of each protein family</fullName>
    </submittedName>
</protein>
<reference evidence="2" key="2">
    <citation type="journal article" date="2015" name="J. Proteomics">
        <title>Sexual differences in the sialomes of the zebra tick, Rhipicephalus pulchellus.</title>
        <authorList>
            <person name="Tan A.W."/>
            <person name="Francischetti I.M."/>
            <person name="Slovak M."/>
            <person name="Kini R.M."/>
            <person name="Ribeiro J.M."/>
        </authorList>
    </citation>
    <scope>NUCLEOTIDE SEQUENCE</scope>
    <source>
        <tissue evidence="2">Salivary gland</tissue>
    </source>
</reference>
<dbReference type="EMBL" id="GACK01004463">
    <property type="protein sequence ID" value="JAA60571.1"/>
    <property type="molecule type" value="mRNA"/>
</dbReference>
<keyword evidence="1" id="KW-0732">Signal</keyword>
<accession>L7M8H6</accession>
<sequence>MVLGKVLGFFALLSYTHAALLQRTDPTCDFTGVNVDDEVLSRLIAKLPESIEHGPQGYRKLFPGLEVGGQTLEGLRKLRLLGSVTPYCSNGTRMVQADFFTDDDTHFWAPWKTCSGDEGRISMRCSLSRFTFLFRVLPATAGGVKLEFDRAFPVSTLGIRIVVGGSGSGVRATVEVLSTLLPAFMQELWSGQFSQAINNAFQTMKDGNEL</sequence>
<feature type="signal peptide" evidence="1">
    <location>
        <begin position="1"/>
        <end position="18"/>
    </location>
</feature>
<reference evidence="2" key="1">
    <citation type="submission" date="2012-11" db="EMBL/GenBank/DDBJ databases">
        <authorList>
            <person name="Lucero-Rivera Y.E."/>
            <person name="Tovar-Ramirez D."/>
        </authorList>
    </citation>
    <scope>NUCLEOTIDE SEQUENCE</scope>
    <source>
        <tissue evidence="2">Salivary gland</tissue>
    </source>
</reference>
<evidence type="ECO:0000256" key="1">
    <source>
        <dbReference type="SAM" id="SignalP"/>
    </source>
</evidence>
<organism evidence="2">
    <name type="scientific">Rhipicephalus pulchellus</name>
    <name type="common">Yellow backed tick</name>
    <name type="synonym">Dermacentor pulchellus</name>
    <dbReference type="NCBI Taxonomy" id="72859"/>
    <lineage>
        <taxon>Eukaryota</taxon>
        <taxon>Metazoa</taxon>
        <taxon>Ecdysozoa</taxon>
        <taxon>Arthropoda</taxon>
        <taxon>Chelicerata</taxon>
        <taxon>Arachnida</taxon>
        <taxon>Acari</taxon>
        <taxon>Parasitiformes</taxon>
        <taxon>Ixodida</taxon>
        <taxon>Ixodoidea</taxon>
        <taxon>Ixodidae</taxon>
        <taxon>Rhipicephalinae</taxon>
        <taxon>Rhipicephalus</taxon>
        <taxon>Rhipicephalus</taxon>
    </lineage>
</organism>
<name>L7M8H6_RHIPC</name>